<dbReference type="EMBL" id="FNDG01000004">
    <property type="protein sequence ID" value="SDH33305.1"/>
    <property type="molecule type" value="Genomic_DNA"/>
</dbReference>
<dbReference type="RefSeq" id="WP_084303930.1">
    <property type="nucleotide sequence ID" value="NZ_FNDG01000004.1"/>
</dbReference>
<evidence type="ECO:0000313" key="2">
    <source>
        <dbReference type="EMBL" id="SDH33305.1"/>
    </source>
</evidence>
<evidence type="ECO:0000313" key="3">
    <source>
        <dbReference type="Proteomes" id="UP000198606"/>
    </source>
</evidence>
<dbReference type="Proteomes" id="UP000198606">
    <property type="component" value="Unassembled WGS sequence"/>
</dbReference>
<organism evidence="2 3">
    <name type="scientific">Phytopseudomonas flavescens</name>
    <dbReference type="NCBI Taxonomy" id="29435"/>
    <lineage>
        <taxon>Bacteria</taxon>
        <taxon>Pseudomonadati</taxon>
        <taxon>Pseudomonadota</taxon>
        <taxon>Gammaproteobacteria</taxon>
        <taxon>Pseudomonadales</taxon>
        <taxon>Pseudomonadaceae</taxon>
        <taxon>Phytopseudomonas</taxon>
    </lineage>
</organism>
<dbReference type="PANTHER" id="PTHR43883">
    <property type="entry name" value="SLR0207 PROTEIN"/>
    <property type="match status" value="1"/>
</dbReference>
<evidence type="ECO:0000259" key="1">
    <source>
        <dbReference type="Pfam" id="PF09414"/>
    </source>
</evidence>
<dbReference type="SUPFAM" id="SSF56091">
    <property type="entry name" value="DNA ligase/mRNA capping enzyme, catalytic domain"/>
    <property type="match status" value="1"/>
</dbReference>
<sequence>MNMDFRAYAQNLELHKYPRTPHLESSRLQPGDTDSDQVRYASLSGQWLVVEEKLDGANAGISFSAAGELLLQSRGHYLTGGGRERQFNLFKQWAVAHEDWLLSRLEDRYVLFGEWMHKKHSVFYDRLPHFFCEFDIWDRAHGLFLSTAARRQLLRDGPVLSVPVLHEGLAPARLKDLLELLGDSQAKSPAWRSAFEATVQREGLDLERAWRQCDKSTVMEGLYLKLEDEKQTNGRLKWVRQDFVQAILDADQHHANQPFIPNLLADGVDLYAPRLSMDWDGRRPGY</sequence>
<proteinExistence type="predicted"/>
<dbReference type="InterPro" id="IPR021122">
    <property type="entry name" value="RNA_ligase_dom_REL/Rnl2"/>
</dbReference>
<feature type="domain" description="RNA ligase" evidence="1">
    <location>
        <begin position="48"/>
        <end position="239"/>
    </location>
</feature>
<accession>A0A1G8BJ89</accession>
<dbReference type="Pfam" id="PF09414">
    <property type="entry name" value="RNA_ligase"/>
    <property type="match status" value="1"/>
</dbReference>
<dbReference type="Gene3D" id="3.30.470.30">
    <property type="entry name" value="DNA ligase/mRNA capping enzyme"/>
    <property type="match status" value="1"/>
</dbReference>
<protein>
    <submittedName>
        <fullName evidence="2">RNA ligase</fullName>
    </submittedName>
</protein>
<keyword evidence="2" id="KW-0436">Ligase</keyword>
<dbReference type="PANTHER" id="PTHR43883:SF1">
    <property type="entry name" value="GLUCONOKINASE"/>
    <property type="match status" value="1"/>
</dbReference>
<dbReference type="InterPro" id="IPR052732">
    <property type="entry name" value="Cell-binding_unc_protein"/>
</dbReference>
<dbReference type="AlphaFoldDB" id="A0A1G8BJ89"/>
<name>A0A1G8BJ89_9GAMM</name>
<reference evidence="2 3" key="1">
    <citation type="submission" date="2016-10" db="EMBL/GenBank/DDBJ databases">
        <authorList>
            <person name="de Groot N.N."/>
        </authorList>
    </citation>
    <scope>NUCLEOTIDE SEQUENCE [LARGE SCALE GENOMIC DNA]</scope>
    <source>
        <strain evidence="2 3">LMG 18387</strain>
    </source>
</reference>
<dbReference type="GO" id="GO:0016874">
    <property type="term" value="F:ligase activity"/>
    <property type="evidence" value="ECO:0007669"/>
    <property type="project" value="UniProtKB-KW"/>
</dbReference>
<dbReference type="STRING" id="29435.SAMN05216588_10465"/>
<gene>
    <name evidence="2" type="ORF">SAMN05216588_10465</name>
</gene>